<dbReference type="AlphaFoldDB" id="A0A7J6NFV0"/>
<evidence type="ECO:0000256" key="7">
    <source>
        <dbReference type="ARBA" id="ARBA00022801"/>
    </source>
</evidence>
<keyword evidence="5" id="KW-0064">Aspartyl protease</keyword>
<keyword evidence="7" id="KW-0378">Hydrolase</keyword>
<evidence type="ECO:0000256" key="2">
    <source>
        <dbReference type="ARBA" id="ARBA00022679"/>
    </source>
</evidence>
<dbReference type="PROSITE" id="PS50878">
    <property type="entry name" value="RT_POL"/>
    <property type="match status" value="1"/>
</dbReference>
<sequence length="660" mass="73308">MTPTARVHSGLEEDSWSVDPQKGVVTLSVPSIATKPVHEANTVAQPTRSSNPKKTLFAAKIQVKREDPPVKHRGFPIAPNRLQAAREAIAQLVSEGKIELLTPSQVLDPTQWISPVFLKRKATAVGEPPKYRVLNDLRGVNARLMVHSYPGDGNTPLLVNQIPRWCKAYACIDISSAFHCVEVDVPSRRYLGGVLAGIHFRWRVLPQGLGLSPYWWAKFIRGILSQSGILDKFEGRVVILIYVDDVLLCGREAKDVREAYDQLCAVLAAANIPLNESKSKRPSSAIDFVGLHLDATGWGPKQSAIEALHALPAPRSREELRSLLGTVNYLRHAYDPSDLQVNLAPLQQLLKKHARYQWDVTQESAFHWLKSALKKTVFSFQPLGIPLGESEGWVVQSDASDRGISFVLWRCKFDSSPKPTDVSPGYLSQNGVIVAASGRRLRGAEVNYATFDAEGLAVVEALKKLRPYLLLPTPSGSYPRTVVQTDSSASRSRFASVPTFEDFTQNPVRYKRWCRWAGAIGDLFLNPGLELVHIRGDCNHLADLFSRVLQDCPSNDIGVYAVESGVNDADGNDHDDQCSCCSEYCSSDDDDTGHMVLAVENHSPAVVPMELHQLYRANRIEIDGEALVYTDAKGRRRTYVPEERRSSVLEYSEQQEHWSS</sequence>
<dbReference type="InterPro" id="IPR041373">
    <property type="entry name" value="RT_RNaseH"/>
</dbReference>
<evidence type="ECO:0000313" key="10">
    <source>
        <dbReference type="EMBL" id="KAF4682733.1"/>
    </source>
</evidence>
<dbReference type="SUPFAM" id="SSF56672">
    <property type="entry name" value="DNA/RNA polymerases"/>
    <property type="match status" value="1"/>
</dbReference>
<dbReference type="GO" id="GO:0003964">
    <property type="term" value="F:RNA-directed DNA polymerase activity"/>
    <property type="evidence" value="ECO:0007669"/>
    <property type="project" value="UniProtKB-KW"/>
</dbReference>
<keyword evidence="2" id="KW-0808">Transferase</keyword>
<evidence type="ECO:0000256" key="4">
    <source>
        <dbReference type="ARBA" id="ARBA00022722"/>
    </source>
</evidence>
<evidence type="ECO:0000256" key="3">
    <source>
        <dbReference type="ARBA" id="ARBA00022695"/>
    </source>
</evidence>
<dbReference type="InterPro" id="IPR043502">
    <property type="entry name" value="DNA/RNA_pol_sf"/>
</dbReference>
<dbReference type="GO" id="GO:0004190">
    <property type="term" value="F:aspartic-type endopeptidase activity"/>
    <property type="evidence" value="ECO:0007669"/>
    <property type="project" value="UniProtKB-KW"/>
</dbReference>
<comment type="caution">
    <text evidence="10">The sequence shown here is derived from an EMBL/GenBank/DDBJ whole genome shotgun (WGS) entry which is preliminary data.</text>
</comment>
<reference evidence="10 11" key="1">
    <citation type="submission" date="2020-04" db="EMBL/GenBank/DDBJ databases">
        <title>Perkinsus olseni comparative genomics.</title>
        <authorList>
            <person name="Bogema D.R."/>
        </authorList>
    </citation>
    <scope>NUCLEOTIDE SEQUENCE [LARGE SCALE GENOMIC DNA]</scope>
    <source>
        <strain evidence="10">00978-12</strain>
    </source>
</reference>
<keyword evidence="3" id="KW-0548">Nucleotidyltransferase</keyword>
<evidence type="ECO:0000313" key="11">
    <source>
        <dbReference type="Proteomes" id="UP000541610"/>
    </source>
</evidence>
<dbReference type="Gene3D" id="3.10.10.10">
    <property type="entry name" value="HIV Type 1 Reverse Transcriptase, subunit A, domain 1"/>
    <property type="match status" value="1"/>
</dbReference>
<dbReference type="OrthoDB" id="9908684at2759"/>
<feature type="domain" description="Reverse transcriptase" evidence="9">
    <location>
        <begin position="100"/>
        <end position="293"/>
    </location>
</feature>
<evidence type="ECO:0000256" key="6">
    <source>
        <dbReference type="ARBA" id="ARBA00022759"/>
    </source>
</evidence>
<keyword evidence="8" id="KW-0695">RNA-directed DNA polymerase</keyword>
<dbReference type="Pfam" id="PF17917">
    <property type="entry name" value="RT_RNaseH"/>
    <property type="match status" value="1"/>
</dbReference>
<dbReference type="Proteomes" id="UP000541610">
    <property type="component" value="Unassembled WGS sequence"/>
</dbReference>
<dbReference type="InterPro" id="IPR043128">
    <property type="entry name" value="Rev_trsase/Diguanyl_cyclase"/>
</dbReference>
<evidence type="ECO:0000259" key="9">
    <source>
        <dbReference type="PROSITE" id="PS50878"/>
    </source>
</evidence>
<gene>
    <name evidence="10" type="ORF">FOZ60_010206</name>
</gene>
<dbReference type="PANTHER" id="PTHR33064:SF37">
    <property type="entry name" value="RIBONUCLEASE H"/>
    <property type="match status" value="1"/>
</dbReference>
<keyword evidence="4" id="KW-0540">Nuclease</keyword>
<keyword evidence="1" id="KW-0645">Protease</keyword>
<name>A0A7J6NFV0_PEROL</name>
<evidence type="ECO:0000256" key="5">
    <source>
        <dbReference type="ARBA" id="ARBA00022750"/>
    </source>
</evidence>
<dbReference type="PANTHER" id="PTHR33064">
    <property type="entry name" value="POL PROTEIN"/>
    <property type="match status" value="1"/>
</dbReference>
<dbReference type="EMBL" id="JABANP010000411">
    <property type="protein sequence ID" value="KAF4682733.1"/>
    <property type="molecule type" value="Genomic_DNA"/>
</dbReference>
<evidence type="ECO:0000256" key="1">
    <source>
        <dbReference type="ARBA" id="ARBA00022670"/>
    </source>
</evidence>
<protein>
    <recommendedName>
        <fullName evidence="9">Reverse transcriptase domain-containing protein</fullName>
    </recommendedName>
</protein>
<dbReference type="InterPro" id="IPR051320">
    <property type="entry name" value="Viral_Replic_Matur_Polypro"/>
</dbReference>
<evidence type="ECO:0000256" key="8">
    <source>
        <dbReference type="ARBA" id="ARBA00022918"/>
    </source>
</evidence>
<dbReference type="InterPro" id="IPR000477">
    <property type="entry name" value="RT_dom"/>
</dbReference>
<dbReference type="Gene3D" id="3.30.70.270">
    <property type="match status" value="2"/>
</dbReference>
<proteinExistence type="predicted"/>
<dbReference type="Pfam" id="PF00078">
    <property type="entry name" value="RVT_1"/>
    <property type="match status" value="1"/>
</dbReference>
<dbReference type="GO" id="GO:0004519">
    <property type="term" value="F:endonuclease activity"/>
    <property type="evidence" value="ECO:0007669"/>
    <property type="project" value="UniProtKB-KW"/>
</dbReference>
<keyword evidence="6" id="KW-0255">Endonuclease</keyword>
<accession>A0A7J6NFV0</accession>
<organism evidence="10 11">
    <name type="scientific">Perkinsus olseni</name>
    <name type="common">Perkinsus atlanticus</name>
    <dbReference type="NCBI Taxonomy" id="32597"/>
    <lineage>
        <taxon>Eukaryota</taxon>
        <taxon>Sar</taxon>
        <taxon>Alveolata</taxon>
        <taxon>Perkinsozoa</taxon>
        <taxon>Perkinsea</taxon>
        <taxon>Perkinsida</taxon>
        <taxon>Perkinsidae</taxon>
        <taxon>Perkinsus</taxon>
    </lineage>
</organism>
<dbReference type="GO" id="GO:0006508">
    <property type="term" value="P:proteolysis"/>
    <property type="evidence" value="ECO:0007669"/>
    <property type="project" value="UniProtKB-KW"/>
</dbReference>